<comment type="caution">
    <text evidence="2">The sequence shown here is derived from an EMBL/GenBank/DDBJ whole genome shotgun (WGS) entry which is preliminary data.</text>
</comment>
<proteinExistence type="predicted"/>
<dbReference type="Proteomes" id="UP001066276">
    <property type="component" value="Chromosome 6"/>
</dbReference>
<evidence type="ECO:0000256" key="1">
    <source>
        <dbReference type="SAM" id="MobiDB-lite"/>
    </source>
</evidence>
<gene>
    <name evidence="2" type="ORF">NDU88_007543</name>
</gene>
<feature type="compositionally biased region" description="Low complexity" evidence="1">
    <location>
        <begin position="97"/>
        <end position="114"/>
    </location>
</feature>
<sequence length="193" mass="20108">MAQAALPPPASSAKRWDCQPNGPPLGLDPPQSAQLDTSSPWPPDTARDTASPVTTAASSLGVPAMRPACVEQEIPFGPQLLRSISFRPWRAGSGFASSSACRRSSSAPPMAAVRSPHHRVSPPPVLAGGDGLLSGRIGWWFGGAGAPSECSLLDGSLGHTPKLISKVAVKLYKENTDVKQLGRQGIQEALTID</sequence>
<evidence type="ECO:0000313" key="3">
    <source>
        <dbReference type="Proteomes" id="UP001066276"/>
    </source>
</evidence>
<protein>
    <submittedName>
        <fullName evidence="2">Uncharacterized protein</fullName>
    </submittedName>
</protein>
<evidence type="ECO:0000313" key="2">
    <source>
        <dbReference type="EMBL" id="KAJ1141208.1"/>
    </source>
</evidence>
<accession>A0AAV7QS72</accession>
<organism evidence="2 3">
    <name type="scientific">Pleurodeles waltl</name>
    <name type="common">Iberian ribbed newt</name>
    <dbReference type="NCBI Taxonomy" id="8319"/>
    <lineage>
        <taxon>Eukaryota</taxon>
        <taxon>Metazoa</taxon>
        <taxon>Chordata</taxon>
        <taxon>Craniata</taxon>
        <taxon>Vertebrata</taxon>
        <taxon>Euteleostomi</taxon>
        <taxon>Amphibia</taxon>
        <taxon>Batrachia</taxon>
        <taxon>Caudata</taxon>
        <taxon>Salamandroidea</taxon>
        <taxon>Salamandridae</taxon>
        <taxon>Pleurodelinae</taxon>
        <taxon>Pleurodeles</taxon>
    </lineage>
</organism>
<reference evidence="2" key="1">
    <citation type="journal article" date="2022" name="bioRxiv">
        <title>Sequencing and chromosome-scale assembly of the giantPleurodeles waltlgenome.</title>
        <authorList>
            <person name="Brown T."/>
            <person name="Elewa A."/>
            <person name="Iarovenko S."/>
            <person name="Subramanian E."/>
            <person name="Araus A.J."/>
            <person name="Petzold A."/>
            <person name="Susuki M."/>
            <person name="Suzuki K.-i.T."/>
            <person name="Hayashi T."/>
            <person name="Toyoda A."/>
            <person name="Oliveira C."/>
            <person name="Osipova E."/>
            <person name="Leigh N.D."/>
            <person name="Simon A."/>
            <person name="Yun M.H."/>
        </authorList>
    </citation>
    <scope>NUCLEOTIDE SEQUENCE</scope>
    <source>
        <strain evidence="2">20211129_DDA</strain>
        <tissue evidence="2">Liver</tissue>
    </source>
</reference>
<name>A0AAV7QS72_PLEWA</name>
<feature type="compositionally biased region" description="Pro residues" evidence="1">
    <location>
        <begin position="1"/>
        <end position="10"/>
    </location>
</feature>
<feature type="region of interest" description="Disordered" evidence="1">
    <location>
        <begin position="97"/>
        <end position="123"/>
    </location>
</feature>
<keyword evidence="3" id="KW-1185">Reference proteome</keyword>
<dbReference type="EMBL" id="JANPWB010000010">
    <property type="protein sequence ID" value="KAJ1141208.1"/>
    <property type="molecule type" value="Genomic_DNA"/>
</dbReference>
<feature type="region of interest" description="Disordered" evidence="1">
    <location>
        <begin position="1"/>
        <end position="55"/>
    </location>
</feature>
<dbReference type="AlphaFoldDB" id="A0AAV7QS72"/>